<protein>
    <submittedName>
        <fullName evidence="1">Methyltransferase domain-containing protein</fullName>
    </submittedName>
</protein>
<comment type="caution">
    <text evidence="1">The sequence shown here is derived from an EMBL/GenBank/DDBJ whole genome shotgun (WGS) entry which is preliminary data.</text>
</comment>
<sequence length="418" mass="46721">MTEVSAPASTSWSREKIEELLRSEPFNYQAIPLPYGLSTGGHDRSSTAKAILPDDMTGQSFLDVGCALGYFCFEARRRGAGRVVGFDLEIDNVRKGRLLADILGQPVEFTLGDIEHGPIGESFDHVICLNVLHHLADPIQGLDRLIAATRRRLILELATFGAHDRRKLGMTLLQQRTLVRLPALLVGRGTAGEGVKQFYITKSAIENLLRYRRGCFASVEIVPSTFKERFLVIATKRQIDKLMIVGSPTSSAMTPFVQKVIAGQQTEAARFLGLEGKVPVLRAEDYHEPQTPHQPALAFDYDFMRPFTSGAGTFEHDPALDVIDTAQATRAVTVWLPRDQLIKAAEADIGKSDGKRRKQLVNLLGQYENPKHLAKHYRAWFQYLARKNVDHRILWIKPEGPMLLTVEEWERDVAAALV</sequence>
<keyword evidence="2" id="KW-1185">Reference proteome</keyword>
<keyword evidence="1" id="KW-0808">Transferase</keyword>
<gene>
    <name evidence="1" type="ORF">JHL16_12045</name>
</gene>
<name>A0ACC5R355_9HYPH</name>
<accession>A0ACC5R355</accession>
<dbReference type="EMBL" id="JAENHL010000007">
    <property type="protein sequence ID" value="MBK1867079.1"/>
    <property type="molecule type" value="Genomic_DNA"/>
</dbReference>
<reference evidence="1" key="1">
    <citation type="submission" date="2021-01" db="EMBL/GenBank/DDBJ databases">
        <authorList>
            <person name="Sun Q."/>
        </authorList>
    </citation>
    <scope>NUCLEOTIDE SEQUENCE</scope>
    <source>
        <strain evidence="1">YIM B02566</strain>
    </source>
</reference>
<evidence type="ECO:0000313" key="1">
    <source>
        <dbReference type="EMBL" id="MBK1867079.1"/>
    </source>
</evidence>
<organism evidence="1 2">
    <name type="scientific">Taklimakanibacter albus</name>
    <dbReference type="NCBI Taxonomy" id="2800327"/>
    <lineage>
        <taxon>Bacteria</taxon>
        <taxon>Pseudomonadati</taxon>
        <taxon>Pseudomonadota</taxon>
        <taxon>Alphaproteobacteria</taxon>
        <taxon>Hyphomicrobiales</taxon>
        <taxon>Aestuariivirgaceae</taxon>
        <taxon>Taklimakanibacter</taxon>
    </lineage>
</organism>
<dbReference type="Proteomes" id="UP000616151">
    <property type="component" value="Unassembled WGS sequence"/>
</dbReference>
<evidence type="ECO:0000313" key="2">
    <source>
        <dbReference type="Proteomes" id="UP000616151"/>
    </source>
</evidence>
<proteinExistence type="predicted"/>
<keyword evidence="1" id="KW-0489">Methyltransferase</keyword>